<dbReference type="GO" id="GO:0019841">
    <property type="term" value="F:retinol binding"/>
    <property type="evidence" value="ECO:0007669"/>
    <property type="project" value="UniProtKB-KW"/>
</dbReference>
<dbReference type="PANTHER" id="PTHR21444">
    <property type="entry name" value="COILED-COIL DOMAIN-CONTAINING PROTEIN 180"/>
    <property type="match status" value="1"/>
</dbReference>
<evidence type="ECO:0000256" key="9">
    <source>
        <dbReference type="ARBA" id="ARBA00023136"/>
    </source>
</evidence>
<evidence type="ECO:0000313" key="16">
    <source>
        <dbReference type="Proteomes" id="UP000429181"/>
    </source>
</evidence>
<dbReference type="Ensembl" id="ENSBIXT00005010841.1">
    <property type="protein sequence ID" value="ENSBIXP00005003156.1"/>
    <property type="gene ID" value="ENSBIXG00005009419.1"/>
</dbReference>
<dbReference type="GO" id="GO:0050905">
    <property type="term" value="P:neuromuscular process"/>
    <property type="evidence" value="ECO:0007669"/>
    <property type="project" value="Ensembl"/>
</dbReference>
<dbReference type="GO" id="GO:0034632">
    <property type="term" value="F:retinol transmembrane transporter activity"/>
    <property type="evidence" value="ECO:0007669"/>
    <property type="project" value="Ensembl"/>
</dbReference>
<dbReference type="GO" id="GO:0048566">
    <property type="term" value="P:embryonic digestive tract development"/>
    <property type="evidence" value="ECO:0007669"/>
    <property type="project" value="Ensembl"/>
</dbReference>
<keyword evidence="10" id="KW-0675">Receptor</keyword>
<dbReference type="Pfam" id="PF14752">
    <property type="entry name" value="RBP_receptor"/>
    <property type="match status" value="1"/>
</dbReference>
<dbReference type="GO" id="GO:0061156">
    <property type="term" value="P:pulmonary artery morphogenesis"/>
    <property type="evidence" value="ECO:0007669"/>
    <property type="project" value="Ensembl"/>
</dbReference>
<dbReference type="GO" id="GO:0030325">
    <property type="term" value="P:adrenal gland development"/>
    <property type="evidence" value="ECO:0007669"/>
    <property type="project" value="Ensembl"/>
</dbReference>
<keyword evidence="3" id="KW-0813">Transport</keyword>
<evidence type="ECO:0000256" key="5">
    <source>
        <dbReference type="ARBA" id="ARBA00022692"/>
    </source>
</evidence>
<dbReference type="GO" id="GO:0003184">
    <property type="term" value="P:pulmonary valve morphogenesis"/>
    <property type="evidence" value="ECO:0007669"/>
    <property type="project" value="Ensembl"/>
</dbReference>
<dbReference type="GO" id="GO:0060539">
    <property type="term" value="P:diaphragm development"/>
    <property type="evidence" value="ECO:0007669"/>
    <property type="project" value="Ensembl"/>
</dbReference>
<dbReference type="GO" id="GO:0016918">
    <property type="term" value="F:retinal binding"/>
    <property type="evidence" value="ECO:0007669"/>
    <property type="project" value="UniProtKB-KW"/>
</dbReference>
<evidence type="ECO:0000256" key="13">
    <source>
        <dbReference type="SAM" id="MobiDB-lite"/>
    </source>
</evidence>
<dbReference type="PANTHER" id="PTHR21444:SF16">
    <property type="entry name" value="RECEPTOR FOR RETINOL UPTAKE STRA6"/>
    <property type="match status" value="1"/>
</dbReference>
<dbReference type="GO" id="GO:0061038">
    <property type="term" value="P:uterus morphogenesis"/>
    <property type="evidence" value="ECO:0007669"/>
    <property type="project" value="Ensembl"/>
</dbReference>
<evidence type="ECO:0000256" key="8">
    <source>
        <dbReference type="ARBA" id="ARBA00023072"/>
    </source>
</evidence>
<feature type="transmembrane region" description="Helical" evidence="14">
    <location>
        <begin position="465"/>
        <end position="489"/>
    </location>
</feature>
<dbReference type="GO" id="GO:0048745">
    <property type="term" value="P:smooth muscle tissue development"/>
    <property type="evidence" value="ECO:0007669"/>
    <property type="project" value="Ensembl"/>
</dbReference>
<evidence type="ECO:0000256" key="2">
    <source>
        <dbReference type="ARBA" id="ARBA00014411"/>
    </source>
</evidence>
<gene>
    <name evidence="15" type="primary">STRA6</name>
</gene>
<dbReference type="GO" id="GO:0048520">
    <property type="term" value="P:positive regulation of behavior"/>
    <property type="evidence" value="ECO:0007669"/>
    <property type="project" value="Ensembl"/>
</dbReference>
<feature type="transmembrane region" description="Helical" evidence="14">
    <location>
        <begin position="275"/>
        <end position="294"/>
    </location>
</feature>
<keyword evidence="7 14" id="KW-1133">Transmembrane helix</keyword>
<dbReference type="GO" id="GO:0043585">
    <property type="term" value="P:nose morphogenesis"/>
    <property type="evidence" value="ECO:0007669"/>
    <property type="project" value="Ensembl"/>
</dbReference>
<keyword evidence="9 14" id="KW-0472">Membrane</keyword>
<feature type="transmembrane region" description="Helical" evidence="14">
    <location>
        <begin position="246"/>
        <end position="269"/>
    </location>
</feature>
<evidence type="ECO:0000256" key="3">
    <source>
        <dbReference type="ARBA" id="ARBA00022448"/>
    </source>
</evidence>
<evidence type="ECO:0000256" key="10">
    <source>
        <dbReference type="ARBA" id="ARBA00023170"/>
    </source>
</evidence>
<dbReference type="GO" id="GO:0061029">
    <property type="term" value="P:eyelid development in camera-type eye"/>
    <property type="evidence" value="ECO:0007669"/>
    <property type="project" value="Ensembl"/>
</dbReference>
<evidence type="ECO:0000256" key="12">
    <source>
        <dbReference type="ARBA" id="ARBA00047156"/>
    </source>
</evidence>
<dbReference type="GO" id="GO:0048589">
    <property type="term" value="P:developmental growth"/>
    <property type="evidence" value="ECO:0007669"/>
    <property type="project" value="Ensembl"/>
</dbReference>
<dbReference type="GO" id="GO:0043583">
    <property type="term" value="P:ear development"/>
    <property type="evidence" value="ECO:0007669"/>
    <property type="project" value="Ensembl"/>
</dbReference>
<feature type="transmembrane region" description="Helical" evidence="14">
    <location>
        <begin position="314"/>
        <end position="336"/>
    </location>
</feature>
<dbReference type="GO" id="GO:0030540">
    <property type="term" value="P:female genitalia development"/>
    <property type="evidence" value="ECO:0007669"/>
    <property type="project" value="Ensembl"/>
</dbReference>
<dbReference type="GO" id="GO:0042297">
    <property type="term" value="P:vocal learning"/>
    <property type="evidence" value="ECO:0007669"/>
    <property type="project" value="Ensembl"/>
</dbReference>
<evidence type="ECO:0000313" key="15">
    <source>
        <dbReference type="Ensembl" id="ENSBIXP00005003156.1"/>
    </source>
</evidence>
<dbReference type="GO" id="GO:0097070">
    <property type="term" value="P:ductus arteriosus closure"/>
    <property type="evidence" value="ECO:0007669"/>
    <property type="project" value="Ensembl"/>
</dbReference>
<dbReference type="GO" id="GO:0001822">
    <property type="term" value="P:kidney development"/>
    <property type="evidence" value="ECO:0007669"/>
    <property type="project" value="Ensembl"/>
</dbReference>
<dbReference type="GO" id="GO:0061143">
    <property type="term" value="P:alveolar primary septum development"/>
    <property type="evidence" value="ECO:0007669"/>
    <property type="project" value="Ensembl"/>
</dbReference>
<evidence type="ECO:0000256" key="1">
    <source>
        <dbReference type="ARBA" id="ARBA00004651"/>
    </source>
</evidence>
<protein>
    <recommendedName>
        <fullName evidence="2">Receptor for retinol uptake STRA6</fullName>
    </recommendedName>
    <alternativeName>
        <fullName evidence="11">Retinol-binding protein receptor STRA6</fullName>
    </alternativeName>
</protein>
<feature type="transmembrane region" description="Helical" evidence="14">
    <location>
        <begin position="153"/>
        <end position="173"/>
    </location>
</feature>
<sequence>MVLCTLHIPSPLIFANVLSYFHFTDGEAETSRGNLPKITEVILVKSLARMQGSCLLNQPRGWEDRDRREVGMGGTQAPPPLLHHVSLCLSCLPGPWKILALLYYPALYYPLAACATVRHGAAHLLGSLLSWAHLGVQVWQRAECPESPKIYKYYSLLASLPLLLGLGFLSLWYPVQLVRSFGHGAATGSKGLQSSYSEEYLRTLLCQKKLKSSSHTCKRGFASQAWMYFRHSVYIPQQGFRLPLKLVLSVTLTGTAIYQVALLLLVGVVPTIQKVRAGITTDVSYLLAGFGIVLSEDRQEVVELVKHHLWALEVCYISALVLSCLLTFLMLVHSLVTHRTNLRALHRGGALDIGPLTQSPRPSRQAIFCWMSFTAYQTAFTCLGLLVQQILFFLGTLTLAFLVFMPMLHGRNLLLLHYLKSSWPFWLTLALAVTLQNAAAHWAFLDTHHGRPGLTNRRALYAATFLLFPVNVLVGTMVAAWRVLLSALYNAVHLGRMDLSLLPLRAATLDPGYHTYCNFLRMEASQSHPAATAFCALLLRTQRPKPRATPQDGLRLGEEEEGAPFHWGWGEVEPTWLLPGERHAPLSNAGKGERARKMLTSSLGCLWERSENFPGPSQGTFFLDTNIYTPSVTCVHTLSSHLGNETAVLPRGSVTPTTQATPALLSSLSSPALQPGCSREGSTELAPVPCPSPASTELLLSLSYRPSRG</sequence>
<accession>A0A4W2FCZ2</accession>
<keyword evidence="4" id="KW-1003">Cell membrane</keyword>
<dbReference type="GO" id="GO:0038023">
    <property type="term" value="F:signaling receptor activity"/>
    <property type="evidence" value="ECO:0007669"/>
    <property type="project" value="InterPro"/>
</dbReference>
<dbReference type="GO" id="GO:0061205">
    <property type="term" value="P:paramesonephric duct development"/>
    <property type="evidence" value="ECO:0007669"/>
    <property type="project" value="Ensembl"/>
</dbReference>
<dbReference type="GeneTree" id="ENSGT00940000153246"/>
<keyword evidence="6" id="KW-0845">Vitamin A</keyword>
<dbReference type="InterPro" id="IPR026612">
    <property type="entry name" value="STRA6-like"/>
</dbReference>
<dbReference type="GO" id="GO:0060900">
    <property type="term" value="P:embryonic camera-type eye formation"/>
    <property type="evidence" value="ECO:0007669"/>
    <property type="project" value="Ensembl"/>
</dbReference>
<comment type="subcellular location">
    <subcellularLocation>
        <location evidence="1">Cell membrane</location>
        <topology evidence="1">Multi-pass membrane protein</topology>
    </subcellularLocation>
</comment>
<organism evidence="15 16">
    <name type="scientific">Bos indicus x Bos taurus</name>
    <name type="common">Hybrid cattle</name>
    <dbReference type="NCBI Taxonomy" id="30522"/>
    <lineage>
        <taxon>Eukaryota</taxon>
        <taxon>Metazoa</taxon>
        <taxon>Chordata</taxon>
        <taxon>Craniata</taxon>
        <taxon>Vertebrata</taxon>
        <taxon>Euteleostomi</taxon>
        <taxon>Mammalia</taxon>
        <taxon>Eutheria</taxon>
        <taxon>Laurasiatheria</taxon>
        <taxon>Artiodactyla</taxon>
        <taxon>Ruminantia</taxon>
        <taxon>Pecora</taxon>
        <taxon>Bovidae</taxon>
        <taxon>Bovinae</taxon>
        <taxon>Bos</taxon>
    </lineage>
</organism>
<dbReference type="GO" id="GO:0003281">
    <property type="term" value="P:ventricular septum development"/>
    <property type="evidence" value="ECO:0007669"/>
    <property type="project" value="Ensembl"/>
</dbReference>
<reference evidence="15" key="2">
    <citation type="submission" date="2025-08" db="UniProtKB">
        <authorList>
            <consortium name="Ensembl"/>
        </authorList>
    </citation>
    <scope>IDENTIFICATION</scope>
</reference>
<dbReference type="GO" id="GO:0071939">
    <property type="term" value="P:vitamin A import into cell"/>
    <property type="evidence" value="ECO:0007669"/>
    <property type="project" value="TreeGrafter"/>
</dbReference>
<dbReference type="GO" id="GO:0060426">
    <property type="term" value="P:lung vasculature development"/>
    <property type="evidence" value="ECO:0007669"/>
    <property type="project" value="Ensembl"/>
</dbReference>
<feature type="transmembrane region" description="Helical" evidence="14">
    <location>
        <begin position="378"/>
        <end position="404"/>
    </location>
</feature>
<evidence type="ECO:0000256" key="6">
    <source>
        <dbReference type="ARBA" id="ARBA00022893"/>
    </source>
</evidence>
<evidence type="ECO:0000256" key="7">
    <source>
        <dbReference type="ARBA" id="ARBA00022989"/>
    </source>
</evidence>
<proteinExistence type="predicted"/>
<dbReference type="Proteomes" id="UP000429181">
    <property type="component" value="Chromosome 21"/>
</dbReference>
<evidence type="ECO:0000256" key="14">
    <source>
        <dbReference type="SAM" id="Phobius"/>
    </source>
</evidence>
<dbReference type="GO" id="GO:0060325">
    <property type="term" value="P:face morphogenesis"/>
    <property type="evidence" value="ECO:0007669"/>
    <property type="project" value="Ensembl"/>
</dbReference>
<evidence type="ECO:0000256" key="11">
    <source>
        <dbReference type="ARBA" id="ARBA00031015"/>
    </source>
</evidence>
<name>A0A4W2FCZ2_BOBOX</name>
<dbReference type="GO" id="GO:0048546">
    <property type="term" value="P:digestive tract morphogenesis"/>
    <property type="evidence" value="ECO:0007669"/>
    <property type="project" value="Ensembl"/>
</dbReference>
<reference evidence="15 16" key="1">
    <citation type="submission" date="2018-11" db="EMBL/GenBank/DDBJ databases">
        <title>Haplotype-resolved cattle genomes.</title>
        <authorList>
            <person name="Low W.Y."/>
            <person name="Tearle R."/>
            <person name="Bickhart D.M."/>
            <person name="Rosen B.D."/>
            <person name="Koren S."/>
            <person name="Rhie A."/>
            <person name="Hiendleder S."/>
            <person name="Phillippy A.M."/>
            <person name="Smith T.P.L."/>
            <person name="Williams J.L."/>
        </authorList>
    </citation>
    <scope>NUCLEOTIDE SEQUENCE [LARGE SCALE GENOMIC DNA]</scope>
</reference>
<evidence type="ECO:0000256" key="4">
    <source>
        <dbReference type="ARBA" id="ARBA00022475"/>
    </source>
</evidence>
<comment type="subunit">
    <text evidence="12">Homodimer. Interacts with JAK2 and STAT5. Interacts (via extracellular domains) with RBP4. Interacts (via cytoplasmic domains) with RBP1.</text>
</comment>
<feature type="transmembrane region" description="Helical" evidence="14">
    <location>
        <begin position="425"/>
        <end position="445"/>
    </location>
</feature>
<keyword evidence="8" id="KW-0683">Retinol-binding</keyword>
<dbReference type="AlphaFoldDB" id="A0A4W2FCZ2"/>
<keyword evidence="5 14" id="KW-0812">Transmembrane</keyword>
<dbReference type="GO" id="GO:0005886">
    <property type="term" value="C:plasma membrane"/>
    <property type="evidence" value="ECO:0007669"/>
    <property type="project" value="UniProtKB-SubCell"/>
</dbReference>
<dbReference type="GO" id="GO:0032991">
    <property type="term" value="C:protein-containing complex"/>
    <property type="evidence" value="ECO:0007669"/>
    <property type="project" value="Ensembl"/>
</dbReference>
<feature type="region of interest" description="Disordered" evidence="13">
    <location>
        <begin position="669"/>
        <end position="690"/>
    </location>
</feature>
<dbReference type="GO" id="GO:0007631">
    <property type="term" value="P:feeding behavior"/>
    <property type="evidence" value="ECO:0007669"/>
    <property type="project" value="Ensembl"/>
</dbReference>